<organism evidence="1 2">
    <name type="scientific">Cercospora berteroae</name>
    <dbReference type="NCBI Taxonomy" id="357750"/>
    <lineage>
        <taxon>Eukaryota</taxon>
        <taxon>Fungi</taxon>
        <taxon>Dikarya</taxon>
        <taxon>Ascomycota</taxon>
        <taxon>Pezizomycotina</taxon>
        <taxon>Dothideomycetes</taxon>
        <taxon>Dothideomycetidae</taxon>
        <taxon>Mycosphaerellales</taxon>
        <taxon>Mycosphaerellaceae</taxon>
        <taxon>Cercospora</taxon>
    </lineage>
</organism>
<reference evidence="2" key="1">
    <citation type="journal article" date="2017" name="bioRxiv">
        <title>Conservation of a gene cluster reveals novel cercosporin biosynthetic mechanisms and extends production to the genus Colletotrichum.</title>
        <authorList>
            <person name="de Jonge R."/>
            <person name="Ebert M.K."/>
            <person name="Huitt-Roehl C.R."/>
            <person name="Pal P."/>
            <person name="Suttle J.C."/>
            <person name="Spanner R.E."/>
            <person name="Neubauer J.D."/>
            <person name="Jurick W.M.II."/>
            <person name="Stott K.A."/>
            <person name="Secor G.A."/>
            <person name="Thomma B.P.H.J."/>
            <person name="Van de Peer Y."/>
            <person name="Townsend C.A."/>
            <person name="Bolton M.D."/>
        </authorList>
    </citation>
    <scope>NUCLEOTIDE SEQUENCE [LARGE SCALE GENOMIC DNA]</scope>
    <source>
        <strain evidence="2">CBS538.71</strain>
    </source>
</reference>
<dbReference type="STRING" id="357750.A0A2S6CF55"/>
<dbReference type="OrthoDB" id="3632442at2759"/>
<evidence type="ECO:0000313" key="1">
    <source>
        <dbReference type="EMBL" id="PPJ58357.1"/>
    </source>
</evidence>
<dbReference type="Proteomes" id="UP000237631">
    <property type="component" value="Unassembled WGS sequence"/>
</dbReference>
<name>A0A2S6CF55_9PEZI</name>
<proteinExistence type="predicted"/>
<comment type="caution">
    <text evidence="1">The sequence shown here is derived from an EMBL/GenBank/DDBJ whole genome shotgun (WGS) entry which is preliminary data.</text>
</comment>
<evidence type="ECO:0000313" key="2">
    <source>
        <dbReference type="Proteomes" id="UP000237631"/>
    </source>
</evidence>
<accession>A0A2S6CF55</accession>
<dbReference type="AlphaFoldDB" id="A0A2S6CF55"/>
<protein>
    <submittedName>
        <fullName evidence="1">Uncharacterized protein</fullName>
    </submittedName>
</protein>
<gene>
    <name evidence="1" type="ORF">CBER1_04491</name>
</gene>
<keyword evidence="2" id="KW-1185">Reference proteome</keyword>
<sequence>MGDNARHYLELPLELRRKPVPLRHARSTPILSCQGSISPHPPRYEDLFYCDPYAEQPRPKSKHEPAVSEQEVAPDFDQQLKDLVLVTEAPGEGSDTSSLHGGRDPEKVSTKLSQFRLAVGTAVNDAKHFAGGLIPHPYEATKHYSILRHSLGVVYYRGLTTRVTITIFSDRPISAARQLWLQRRGFSGNTGLALSAAMGAKSAWVDVTPVEEVLSDRLPPADERAWQRDIIKFLSKVRDTKYVRNHRPYETLVVRIPFACQDGYFRVVLCDGKKVLCPSPVFRCASTSCDPSVLRGASLRTLPLELGIKAGAVVAGRATAAVSASHKAIAPTVSLARSVTKLEAINDVPMHWLGIRSEAMLEKCEEFGRGGVYIRR</sequence>
<dbReference type="EMBL" id="PNEN01000465">
    <property type="protein sequence ID" value="PPJ58357.1"/>
    <property type="molecule type" value="Genomic_DNA"/>
</dbReference>